<evidence type="ECO:0000256" key="7">
    <source>
        <dbReference type="ARBA" id="ARBA00023187"/>
    </source>
</evidence>
<keyword evidence="2" id="KW-0507">mRNA processing</keyword>
<dbReference type="InterPro" id="IPR035979">
    <property type="entry name" value="RBD_domain_sf"/>
</dbReference>
<evidence type="ECO:0000256" key="8">
    <source>
        <dbReference type="ARBA" id="ARBA00023242"/>
    </source>
</evidence>
<dbReference type="GO" id="GO:0000785">
    <property type="term" value="C:chromatin"/>
    <property type="evidence" value="ECO:0007669"/>
    <property type="project" value="TreeGrafter"/>
</dbReference>
<dbReference type="CDD" id="cd19609">
    <property type="entry name" value="NTD_TDP-43"/>
    <property type="match status" value="1"/>
</dbReference>
<evidence type="ECO:0000256" key="1">
    <source>
        <dbReference type="ARBA" id="ARBA00004123"/>
    </source>
</evidence>
<comment type="subcellular location">
    <subcellularLocation>
        <location evidence="1">Nucleus</location>
    </subcellularLocation>
</comment>
<keyword evidence="5" id="KW-0805">Transcription regulation</keyword>
<protein>
    <submittedName>
        <fullName evidence="12">RNA recognition motif domain</fullName>
    </submittedName>
</protein>
<dbReference type="GO" id="GO:0010468">
    <property type="term" value="P:regulation of gene expression"/>
    <property type="evidence" value="ECO:0007669"/>
    <property type="project" value="TreeGrafter"/>
</dbReference>
<keyword evidence="6" id="KW-0804">Transcription</keyword>
<evidence type="ECO:0000256" key="3">
    <source>
        <dbReference type="ARBA" id="ARBA00022737"/>
    </source>
</evidence>
<evidence type="ECO:0000256" key="9">
    <source>
        <dbReference type="PROSITE-ProRule" id="PRU00176"/>
    </source>
</evidence>
<evidence type="ECO:0000313" key="12">
    <source>
        <dbReference type="EMBL" id="VVC26723.1"/>
    </source>
</evidence>
<dbReference type="InterPro" id="IPR041105">
    <property type="entry name" value="TDP-43_N"/>
</dbReference>
<keyword evidence="8" id="KW-0539">Nucleus</keyword>
<dbReference type="Pfam" id="PF18694">
    <property type="entry name" value="TDP-43_N"/>
    <property type="match status" value="1"/>
</dbReference>
<keyword evidence="3" id="KW-0677">Repeat</keyword>
<dbReference type="SUPFAM" id="SSF54928">
    <property type="entry name" value="RNA-binding domain, RBD"/>
    <property type="match status" value="2"/>
</dbReference>
<dbReference type="SMART" id="SM00360">
    <property type="entry name" value="RRM"/>
    <property type="match status" value="2"/>
</dbReference>
<evidence type="ECO:0000259" key="11">
    <source>
        <dbReference type="PROSITE" id="PS50102"/>
    </source>
</evidence>
<evidence type="ECO:0000256" key="6">
    <source>
        <dbReference type="ARBA" id="ARBA00023163"/>
    </source>
</evidence>
<evidence type="ECO:0000256" key="10">
    <source>
        <dbReference type="SAM" id="MobiDB-lite"/>
    </source>
</evidence>
<dbReference type="AlphaFoldDB" id="A0A5E4M5F1"/>
<evidence type="ECO:0000313" key="13">
    <source>
        <dbReference type="Proteomes" id="UP000325440"/>
    </source>
</evidence>
<dbReference type="PANTHER" id="PTHR48033:SF9">
    <property type="entry name" value="TAR DNA-BINDING PROTEIN 43"/>
    <property type="match status" value="1"/>
</dbReference>
<reference evidence="12 13" key="1">
    <citation type="submission" date="2019-08" db="EMBL/GenBank/DDBJ databases">
        <authorList>
            <person name="Alioto T."/>
            <person name="Alioto T."/>
            <person name="Gomez Garrido J."/>
        </authorList>
    </citation>
    <scope>NUCLEOTIDE SEQUENCE [LARGE SCALE GENOMIC DNA]</scope>
</reference>
<dbReference type="GO" id="GO:0003723">
    <property type="term" value="F:RNA binding"/>
    <property type="evidence" value="ECO:0007669"/>
    <property type="project" value="UniProtKB-UniRule"/>
</dbReference>
<feature type="region of interest" description="Disordered" evidence="10">
    <location>
        <begin position="270"/>
        <end position="326"/>
    </location>
</feature>
<evidence type="ECO:0000256" key="5">
    <source>
        <dbReference type="ARBA" id="ARBA00023015"/>
    </source>
</evidence>
<organism evidence="12 13">
    <name type="scientific">Cinara cedri</name>
    <dbReference type="NCBI Taxonomy" id="506608"/>
    <lineage>
        <taxon>Eukaryota</taxon>
        <taxon>Metazoa</taxon>
        <taxon>Ecdysozoa</taxon>
        <taxon>Arthropoda</taxon>
        <taxon>Hexapoda</taxon>
        <taxon>Insecta</taxon>
        <taxon>Pterygota</taxon>
        <taxon>Neoptera</taxon>
        <taxon>Paraneoptera</taxon>
        <taxon>Hemiptera</taxon>
        <taxon>Sternorrhyncha</taxon>
        <taxon>Aphidomorpha</taxon>
        <taxon>Aphidoidea</taxon>
        <taxon>Aphididae</taxon>
        <taxon>Lachninae</taxon>
        <taxon>Cinara</taxon>
    </lineage>
</organism>
<sequence>MFVQVSETNDADQEVVDLPLEKDGTLLLSTLNAQYPDACGLKYVAPDNGRTRALRLADNKLHPPSDDGWGEIVYFCAFNKDNGQKRKLNEEFESDVERATKEPKSEATSTAWKNRDLLVLGLPWKTTDEDLESYFSKYGELRMAQIKKTSDGRSRGFGFIRFKDQESQVRSMLDSHVINGRRCEIKIPNIKDAFINEAPKKIFVGQLTENVTQEDLEEHFKTFGEIVEVFVPRPFKGIAFVSFTTSEAALAALDQDHTIKEIRLSVSVAMPKEKDTRSRRHEGGGNSYSSRMRGSRNSYNNRDHYYDNGGWDDYDRPSYSDRRNNRYDRQLYDSGRYFNSGQMWRKNEYSDSLVSQSKDNNGQLDPDLVAAVVEKTVRGVIGNMNRL</sequence>
<dbReference type="GO" id="GO:0005654">
    <property type="term" value="C:nucleoplasm"/>
    <property type="evidence" value="ECO:0007669"/>
    <property type="project" value="TreeGrafter"/>
</dbReference>
<dbReference type="EMBL" id="CABPRJ010000043">
    <property type="protein sequence ID" value="VVC26723.1"/>
    <property type="molecule type" value="Genomic_DNA"/>
</dbReference>
<evidence type="ECO:0000256" key="2">
    <source>
        <dbReference type="ARBA" id="ARBA00022664"/>
    </source>
</evidence>
<dbReference type="Gene3D" id="3.30.70.330">
    <property type="match status" value="2"/>
</dbReference>
<dbReference type="PROSITE" id="PS50102">
    <property type="entry name" value="RRM"/>
    <property type="match status" value="2"/>
</dbReference>
<name>A0A5E4M5F1_9HEMI</name>
<evidence type="ECO:0000256" key="4">
    <source>
        <dbReference type="ARBA" id="ARBA00022884"/>
    </source>
</evidence>
<keyword evidence="13" id="KW-1185">Reference proteome</keyword>
<feature type="compositionally biased region" description="Basic and acidic residues" evidence="10">
    <location>
        <begin position="313"/>
        <end position="326"/>
    </location>
</feature>
<feature type="compositionally biased region" description="Polar residues" evidence="10">
    <location>
        <begin position="287"/>
        <end position="300"/>
    </location>
</feature>
<feature type="domain" description="RRM" evidence="11">
    <location>
        <begin position="200"/>
        <end position="271"/>
    </location>
</feature>
<feature type="domain" description="RRM" evidence="11">
    <location>
        <begin position="115"/>
        <end position="190"/>
    </location>
</feature>
<dbReference type="GO" id="GO:0008380">
    <property type="term" value="P:RNA splicing"/>
    <property type="evidence" value="ECO:0007669"/>
    <property type="project" value="UniProtKB-KW"/>
</dbReference>
<keyword evidence="4 9" id="KW-0694">RNA-binding</keyword>
<keyword evidence="7" id="KW-0508">mRNA splicing</keyword>
<proteinExistence type="predicted"/>
<dbReference type="InterPro" id="IPR000504">
    <property type="entry name" value="RRM_dom"/>
</dbReference>
<accession>A0A5E4M5F1</accession>
<dbReference type="Proteomes" id="UP000325440">
    <property type="component" value="Unassembled WGS sequence"/>
</dbReference>
<dbReference type="InterPro" id="IPR012677">
    <property type="entry name" value="Nucleotide-bd_a/b_plait_sf"/>
</dbReference>
<dbReference type="PANTHER" id="PTHR48033">
    <property type="entry name" value="RNA-BINDING (RRM/RBD/RNP MOTIFS) FAMILY PROTEIN"/>
    <property type="match status" value="1"/>
</dbReference>
<dbReference type="Pfam" id="PF00076">
    <property type="entry name" value="RRM_1"/>
    <property type="match status" value="2"/>
</dbReference>
<dbReference type="GO" id="GO:0006397">
    <property type="term" value="P:mRNA processing"/>
    <property type="evidence" value="ECO:0007669"/>
    <property type="project" value="UniProtKB-KW"/>
</dbReference>
<dbReference type="OrthoDB" id="2020831at2759"/>
<gene>
    <name evidence="12" type="ORF">CINCED_3A012605</name>
</gene>